<keyword evidence="1" id="KW-0472">Membrane</keyword>
<dbReference type="RefSeq" id="WP_093318189.1">
    <property type="nucleotide sequence ID" value="NZ_FOAF01000001.1"/>
</dbReference>
<dbReference type="OrthoDB" id="800022at2"/>
<proteinExistence type="predicted"/>
<accession>A0A1H7IA54</accession>
<feature type="transmembrane region" description="Helical" evidence="1">
    <location>
        <begin position="12"/>
        <end position="31"/>
    </location>
</feature>
<dbReference type="STRING" id="407022.SAMN05661044_00635"/>
<dbReference type="Proteomes" id="UP000199421">
    <property type="component" value="Unassembled WGS sequence"/>
</dbReference>
<evidence type="ECO:0000313" key="3">
    <source>
        <dbReference type="Proteomes" id="UP000199421"/>
    </source>
</evidence>
<dbReference type="EMBL" id="FOAF01000001">
    <property type="protein sequence ID" value="SEK59386.1"/>
    <property type="molecule type" value="Genomic_DNA"/>
</dbReference>
<evidence type="ECO:0000313" key="2">
    <source>
        <dbReference type="EMBL" id="SEK59386.1"/>
    </source>
</evidence>
<protein>
    <submittedName>
        <fullName evidence="2">Uncharacterized protein</fullName>
    </submittedName>
</protein>
<sequence length="163" mass="18356">MVLAHYSWSDYFLAIGIGLVVYYLVVGVRFYRREAKALMLGGRNNTSDVSAASAPAYSEDAERTVIPQATSEQEEEPFTQEEVPEDSFKDVEMVIADLKVVIGHTQRNKMGKDVLLKLIKEVFAKYPSVNQLAFREAINEFVATECKGKGTVVLKEEEVDELW</sequence>
<dbReference type="AlphaFoldDB" id="A0A1H7IA54"/>
<gene>
    <name evidence="2" type="ORF">SAMN05661044_00635</name>
</gene>
<keyword evidence="1" id="KW-1133">Transmembrane helix</keyword>
<evidence type="ECO:0000256" key="1">
    <source>
        <dbReference type="SAM" id="Phobius"/>
    </source>
</evidence>
<organism evidence="2 3">
    <name type="scientific">Olivibacter domesticus</name>
    <name type="common">Pseudosphingobacterium domesticum</name>
    <dbReference type="NCBI Taxonomy" id="407022"/>
    <lineage>
        <taxon>Bacteria</taxon>
        <taxon>Pseudomonadati</taxon>
        <taxon>Bacteroidota</taxon>
        <taxon>Sphingobacteriia</taxon>
        <taxon>Sphingobacteriales</taxon>
        <taxon>Sphingobacteriaceae</taxon>
        <taxon>Olivibacter</taxon>
    </lineage>
</organism>
<keyword evidence="3" id="KW-1185">Reference proteome</keyword>
<reference evidence="3" key="1">
    <citation type="submission" date="2016-10" db="EMBL/GenBank/DDBJ databases">
        <authorList>
            <person name="Varghese N."/>
            <person name="Submissions S."/>
        </authorList>
    </citation>
    <scope>NUCLEOTIDE SEQUENCE [LARGE SCALE GENOMIC DNA]</scope>
    <source>
        <strain evidence="3">DSM 18733</strain>
    </source>
</reference>
<name>A0A1H7IA54_OLID1</name>
<keyword evidence="1" id="KW-0812">Transmembrane</keyword>